<reference evidence="2" key="2">
    <citation type="submission" date="2018-08" db="UniProtKB">
        <authorList>
            <consortium name="EnsemblPlants"/>
        </authorList>
    </citation>
    <scope>IDENTIFICATION</scope>
    <source>
        <strain evidence="2">Yugu1</strain>
    </source>
</reference>
<organism evidence="2 3">
    <name type="scientific">Setaria italica</name>
    <name type="common">Foxtail millet</name>
    <name type="synonym">Panicum italicum</name>
    <dbReference type="NCBI Taxonomy" id="4555"/>
    <lineage>
        <taxon>Eukaryota</taxon>
        <taxon>Viridiplantae</taxon>
        <taxon>Streptophyta</taxon>
        <taxon>Embryophyta</taxon>
        <taxon>Tracheophyta</taxon>
        <taxon>Spermatophyta</taxon>
        <taxon>Magnoliopsida</taxon>
        <taxon>Liliopsida</taxon>
        <taxon>Poales</taxon>
        <taxon>Poaceae</taxon>
        <taxon>PACMAD clade</taxon>
        <taxon>Panicoideae</taxon>
        <taxon>Panicodae</taxon>
        <taxon>Paniceae</taxon>
        <taxon>Cenchrinae</taxon>
        <taxon>Setaria</taxon>
    </lineage>
</organism>
<evidence type="ECO:0000313" key="2">
    <source>
        <dbReference type="EnsemblPlants" id="KQL02426"/>
    </source>
</evidence>
<dbReference type="Proteomes" id="UP000004995">
    <property type="component" value="Unassembled WGS sequence"/>
</dbReference>
<proteinExistence type="predicted"/>
<dbReference type="HOGENOM" id="CLU_2363666_0_0_1"/>
<evidence type="ECO:0000313" key="3">
    <source>
        <dbReference type="Proteomes" id="UP000004995"/>
    </source>
</evidence>
<feature type="region of interest" description="Disordered" evidence="1">
    <location>
        <begin position="75"/>
        <end position="96"/>
    </location>
</feature>
<protein>
    <submittedName>
        <fullName evidence="2">Uncharacterized protein</fullName>
    </submittedName>
</protein>
<dbReference type="EnsemblPlants" id="KQL02426">
    <property type="protein sequence ID" value="KQL02426"/>
    <property type="gene ID" value="SETIT_014727mg"/>
</dbReference>
<dbReference type="Gramene" id="KQL02426">
    <property type="protein sequence ID" value="KQL02426"/>
    <property type="gene ID" value="SETIT_014727mg"/>
</dbReference>
<feature type="region of interest" description="Disordered" evidence="1">
    <location>
        <begin position="1"/>
        <end position="32"/>
    </location>
</feature>
<name>K3YKF8_SETIT</name>
<sequence>MLRSTVCGSSPCPRRWSSQRRSVGARLVGPRPSARRCGAPGELNVVGSFRTAQMSGCRVQSKSLTLEDPIPNTWGEVEFPRRPQVPRPRFQDENEQ</sequence>
<evidence type="ECO:0000256" key="1">
    <source>
        <dbReference type="SAM" id="MobiDB-lite"/>
    </source>
</evidence>
<dbReference type="EMBL" id="AGNK02003968">
    <property type="status" value="NOT_ANNOTATED_CDS"/>
    <property type="molecule type" value="Genomic_DNA"/>
</dbReference>
<keyword evidence="3" id="KW-1185">Reference proteome</keyword>
<dbReference type="InParanoid" id="K3YKF8"/>
<reference evidence="3" key="1">
    <citation type="journal article" date="2012" name="Nat. Biotechnol.">
        <title>Reference genome sequence of the model plant Setaria.</title>
        <authorList>
            <person name="Bennetzen J.L."/>
            <person name="Schmutz J."/>
            <person name="Wang H."/>
            <person name="Percifield R."/>
            <person name="Hawkins J."/>
            <person name="Pontaroli A.C."/>
            <person name="Estep M."/>
            <person name="Feng L."/>
            <person name="Vaughn J.N."/>
            <person name="Grimwood J."/>
            <person name="Jenkins J."/>
            <person name="Barry K."/>
            <person name="Lindquist E."/>
            <person name="Hellsten U."/>
            <person name="Deshpande S."/>
            <person name="Wang X."/>
            <person name="Wu X."/>
            <person name="Mitros T."/>
            <person name="Triplett J."/>
            <person name="Yang X."/>
            <person name="Ye C.Y."/>
            <person name="Mauro-Herrera M."/>
            <person name="Wang L."/>
            <person name="Li P."/>
            <person name="Sharma M."/>
            <person name="Sharma R."/>
            <person name="Ronald P.C."/>
            <person name="Panaud O."/>
            <person name="Kellogg E.A."/>
            <person name="Brutnell T.P."/>
            <person name="Doust A.N."/>
            <person name="Tuskan G.A."/>
            <person name="Rokhsar D."/>
            <person name="Devos K.M."/>
        </authorList>
    </citation>
    <scope>NUCLEOTIDE SEQUENCE [LARGE SCALE GENOMIC DNA]</scope>
    <source>
        <strain evidence="3">cv. Yugu1</strain>
    </source>
</reference>
<accession>K3YKF8</accession>
<dbReference type="AlphaFoldDB" id="K3YKF8"/>